<dbReference type="EMBL" id="KK583216">
    <property type="protein sequence ID" value="KDO27624.1"/>
    <property type="molecule type" value="Genomic_DNA"/>
</dbReference>
<name>A0A067CA41_SAPPC</name>
<keyword evidence="1" id="KW-0479">Metal-binding</keyword>
<reference evidence="4 5" key="1">
    <citation type="journal article" date="2013" name="PLoS Genet.">
        <title>Distinctive expansion of potential virulence genes in the genome of the oomycete fish pathogen Saprolegnia parasitica.</title>
        <authorList>
            <person name="Jiang R.H."/>
            <person name="de Bruijn I."/>
            <person name="Haas B.J."/>
            <person name="Belmonte R."/>
            <person name="Lobach L."/>
            <person name="Christie J."/>
            <person name="van den Ackerveken G."/>
            <person name="Bottin A."/>
            <person name="Bulone V."/>
            <person name="Diaz-Moreno S.M."/>
            <person name="Dumas B."/>
            <person name="Fan L."/>
            <person name="Gaulin E."/>
            <person name="Govers F."/>
            <person name="Grenville-Briggs L.J."/>
            <person name="Horner N.R."/>
            <person name="Levin J.Z."/>
            <person name="Mammella M."/>
            <person name="Meijer H.J."/>
            <person name="Morris P."/>
            <person name="Nusbaum C."/>
            <person name="Oome S."/>
            <person name="Phillips A.J."/>
            <person name="van Rooyen D."/>
            <person name="Rzeszutek E."/>
            <person name="Saraiva M."/>
            <person name="Secombes C.J."/>
            <person name="Seidl M.F."/>
            <person name="Snel B."/>
            <person name="Stassen J.H."/>
            <person name="Sykes S."/>
            <person name="Tripathy S."/>
            <person name="van den Berg H."/>
            <person name="Vega-Arreguin J.C."/>
            <person name="Wawra S."/>
            <person name="Young S.K."/>
            <person name="Zeng Q."/>
            <person name="Dieguez-Uribeondo J."/>
            <person name="Russ C."/>
            <person name="Tyler B.M."/>
            <person name="van West P."/>
        </authorList>
    </citation>
    <scope>NUCLEOTIDE SEQUENCE [LARGE SCALE GENOMIC DNA]</scope>
    <source>
        <strain evidence="4 5">CBS 223.65</strain>
    </source>
</reference>
<keyword evidence="3" id="KW-0808">Transferase</keyword>
<dbReference type="GO" id="GO:0008299">
    <property type="term" value="P:isoprenoid biosynthetic process"/>
    <property type="evidence" value="ECO:0007669"/>
    <property type="project" value="InterPro"/>
</dbReference>
<dbReference type="PROSITE" id="PS00723">
    <property type="entry name" value="POLYPRENYL_SYNTHASE_1"/>
    <property type="match status" value="1"/>
</dbReference>
<evidence type="ECO:0000256" key="1">
    <source>
        <dbReference type="ARBA" id="ARBA00022723"/>
    </source>
</evidence>
<dbReference type="InterPro" id="IPR008949">
    <property type="entry name" value="Isoprenoid_synthase_dom_sf"/>
</dbReference>
<dbReference type="AlphaFoldDB" id="A0A067CA41"/>
<evidence type="ECO:0008006" key="6">
    <source>
        <dbReference type="Google" id="ProtNLM"/>
    </source>
</evidence>
<dbReference type="CDD" id="cd00685">
    <property type="entry name" value="Trans_IPPS_HT"/>
    <property type="match status" value="1"/>
</dbReference>
<dbReference type="GeneID" id="24129212"/>
<dbReference type="PANTHER" id="PTHR12001:SF44">
    <property type="entry name" value="GERANYLGERANYL PYROPHOSPHATE SYNTHASE"/>
    <property type="match status" value="1"/>
</dbReference>
<proteinExistence type="inferred from homology"/>
<dbReference type="OMA" id="FYSKAFF"/>
<keyword evidence="5" id="KW-1185">Reference proteome</keyword>
<dbReference type="SFLD" id="SFLDS00005">
    <property type="entry name" value="Isoprenoid_Synthase_Type_I"/>
    <property type="match status" value="1"/>
</dbReference>
<gene>
    <name evidence="4" type="ORF">SPRG_06894</name>
</gene>
<dbReference type="Pfam" id="PF00348">
    <property type="entry name" value="polyprenyl_synt"/>
    <property type="match status" value="1"/>
</dbReference>
<protein>
    <recommendedName>
        <fullName evidence="6">Geranylgeranyl pyrophosphate synthase</fullName>
    </recommendedName>
</protein>
<dbReference type="OrthoDB" id="6921389at2759"/>
<organism evidence="4 5">
    <name type="scientific">Saprolegnia parasitica (strain CBS 223.65)</name>
    <dbReference type="NCBI Taxonomy" id="695850"/>
    <lineage>
        <taxon>Eukaryota</taxon>
        <taxon>Sar</taxon>
        <taxon>Stramenopiles</taxon>
        <taxon>Oomycota</taxon>
        <taxon>Saprolegniomycetes</taxon>
        <taxon>Saprolegniales</taxon>
        <taxon>Saprolegniaceae</taxon>
        <taxon>Saprolegnia</taxon>
    </lineage>
</organism>
<dbReference type="VEuPathDB" id="FungiDB:SPRG_06894"/>
<accession>A0A067CA41</accession>
<evidence type="ECO:0000256" key="2">
    <source>
        <dbReference type="ARBA" id="ARBA00022842"/>
    </source>
</evidence>
<sequence>MADDDHSLLEPWYYIRAMPGKNIRAIMVDAFQLWLAIPDDKVAAIKDIVGTLHDASLLIDDIEDNSELRRGQPVAHAIFGIPSTINCANFAFFLALERCNALGSPRAMELYIREMINLHRGQGQDILWRDTASCPTEDAYKAMVINKTGGLFRLAVGLMQAFSDCTSDFIPLVNSLGLYFQIRDDYINLVDTDYMEHKSYCEDLTEGKFSFPLLYGIQKDPSDHRLLSILKQRTTNRSVKEHAVKYLAETGAFEYTKAYLEALYTEILSEIAALGGNPMLVGLVQKLHATLTSAS</sequence>
<comment type="similarity">
    <text evidence="3">Belongs to the FPP/GGPP synthase family.</text>
</comment>
<dbReference type="STRING" id="695850.A0A067CA41"/>
<dbReference type="InterPro" id="IPR000092">
    <property type="entry name" value="Polyprenyl_synt"/>
</dbReference>
<dbReference type="PROSITE" id="PS00444">
    <property type="entry name" value="POLYPRENYL_SYNTHASE_2"/>
    <property type="match status" value="1"/>
</dbReference>
<evidence type="ECO:0000313" key="4">
    <source>
        <dbReference type="EMBL" id="KDO27624.1"/>
    </source>
</evidence>
<evidence type="ECO:0000313" key="5">
    <source>
        <dbReference type="Proteomes" id="UP000030745"/>
    </source>
</evidence>
<dbReference type="KEGG" id="spar:SPRG_06894"/>
<dbReference type="PANTHER" id="PTHR12001">
    <property type="entry name" value="GERANYLGERANYL PYROPHOSPHATE SYNTHASE"/>
    <property type="match status" value="1"/>
</dbReference>
<dbReference type="Gene3D" id="1.10.600.10">
    <property type="entry name" value="Farnesyl Diphosphate Synthase"/>
    <property type="match status" value="1"/>
</dbReference>
<dbReference type="InterPro" id="IPR033749">
    <property type="entry name" value="Polyprenyl_synt_CS"/>
</dbReference>
<dbReference type="RefSeq" id="XP_012201746.1">
    <property type="nucleotide sequence ID" value="XM_012346356.1"/>
</dbReference>
<dbReference type="GO" id="GO:0004659">
    <property type="term" value="F:prenyltransferase activity"/>
    <property type="evidence" value="ECO:0007669"/>
    <property type="project" value="InterPro"/>
</dbReference>
<dbReference type="SUPFAM" id="SSF48576">
    <property type="entry name" value="Terpenoid synthases"/>
    <property type="match status" value="1"/>
</dbReference>
<keyword evidence="2" id="KW-0460">Magnesium</keyword>
<dbReference type="GO" id="GO:0046872">
    <property type="term" value="F:metal ion binding"/>
    <property type="evidence" value="ECO:0007669"/>
    <property type="project" value="UniProtKB-KW"/>
</dbReference>
<dbReference type="Proteomes" id="UP000030745">
    <property type="component" value="Unassembled WGS sequence"/>
</dbReference>
<evidence type="ECO:0000256" key="3">
    <source>
        <dbReference type="RuleBase" id="RU004466"/>
    </source>
</evidence>